<dbReference type="EMBL" id="JANSHE010000696">
    <property type="protein sequence ID" value="KAJ3007937.1"/>
    <property type="molecule type" value="Genomic_DNA"/>
</dbReference>
<gene>
    <name evidence="1" type="ORF">NUW54_g3347</name>
</gene>
<comment type="caution">
    <text evidence="1">The sequence shown here is derived from an EMBL/GenBank/DDBJ whole genome shotgun (WGS) entry which is preliminary data.</text>
</comment>
<dbReference type="Proteomes" id="UP001144978">
    <property type="component" value="Unassembled WGS sequence"/>
</dbReference>
<accession>A0ACC1Q186</accession>
<reference evidence="1" key="1">
    <citation type="submission" date="2022-08" db="EMBL/GenBank/DDBJ databases">
        <title>Genome Sequence of Pycnoporus sanguineus.</title>
        <authorList>
            <person name="Buettner E."/>
        </authorList>
    </citation>
    <scope>NUCLEOTIDE SEQUENCE</scope>
    <source>
        <strain evidence="1">CG-C14</strain>
    </source>
</reference>
<evidence type="ECO:0000313" key="1">
    <source>
        <dbReference type="EMBL" id="KAJ3007937.1"/>
    </source>
</evidence>
<protein>
    <submittedName>
        <fullName evidence="1">Uncharacterized protein</fullName>
    </submittedName>
</protein>
<evidence type="ECO:0000313" key="2">
    <source>
        <dbReference type="Proteomes" id="UP001144978"/>
    </source>
</evidence>
<keyword evidence="2" id="KW-1185">Reference proteome</keyword>
<organism evidence="1 2">
    <name type="scientific">Trametes sanguinea</name>
    <dbReference type="NCBI Taxonomy" id="158606"/>
    <lineage>
        <taxon>Eukaryota</taxon>
        <taxon>Fungi</taxon>
        <taxon>Dikarya</taxon>
        <taxon>Basidiomycota</taxon>
        <taxon>Agaricomycotina</taxon>
        <taxon>Agaricomycetes</taxon>
        <taxon>Polyporales</taxon>
        <taxon>Polyporaceae</taxon>
        <taxon>Trametes</taxon>
    </lineage>
</organism>
<sequence>MHSLESLRRLRHPHDELPKDEDLPPCPNSRVRVFHSAIATFYAPSDPSGVGGMRREHIRATPSWRKGPPRYDCVFIGKDPTAPGFRSLHAARARLFFSMQDASQWVPCALVEWFSPVGDAPDEDTRLWVVEPDYDIDGQRGRDVVHLQTLLRAAHLISVFGVDPIPPQLRQHESLDSFRAFYVNKFADHHAHEIAF</sequence>
<name>A0ACC1Q186_9APHY</name>
<proteinExistence type="predicted"/>